<organism evidence="2 3">
    <name type="scientific">Bacillus bruguierae</name>
    <dbReference type="NCBI Taxonomy" id="3127667"/>
    <lineage>
        <taxon>Bacteria</taxon>
        <taxon>Bacillati</taxon>
        <taxon>Bacillota</taxon>
        <taxon>Bacilli</taxon>
        <taxon>Bacillales</taxon>
        <taxon>Bacillaceae</taxon>
        <taxon>Bacillus</taxon>
    </lineage>
</organism>
<dbReference type="Pfam" id="PF00753">
    <property type="entry name" value="Lactamase_B"/>
    <property type="match status" value="1"/>
</dbReference>
<dbReference type="SMART" id="SM00849">
    <property type="entry name" value="Lactamase_B"/>
    <property type="match status" value="1"/>
</dbReference>
<dbReference type="PANTHER" id="PTHR42951:SF4">
    <property type="entry name" value="ACYL-COENZYME A THIOESTERASE MBLAC2"/>
    <property type="match status" value="1"/>
</dbReference>
<accession>A0ABU8FBR5</accession>
<dbReference type="SUPFAM" id="SSF56281">
    <property type="entry name" value="Metallo-hydrolase/oxidoreductase"/>
    <property type="match status" value="1"/>
</dbReference>
<dbReference type="CDD" id="cd16282">
    <property type="entry name" value="metallo-hydrolase-like_MBL-fold"/>
    <property type="match status" value="1"/>
</dbReference>
<dbReference type="InterPro" id="IPR001279">
    <property type="entry name" value="Metallo-B-lactamas"/>
</dbReference>
<evidence type="ECO:0000259" key="1">
    <source>
        <dbReference type="SMART" id="SM00849"/>
    </source>
</evidence>
<dbReference type="RefSeq" id="WP_336471412.1">
    <property type="nucleotide sequence ID" value="NZ_JBAWSX010000001.1"/>
</dbReference>
<dbReference type="EMBL" id="JBAWSX010000001">
    <property type="protein sequence ID" value="MEI4800127.1"/>
    <property type="molecule type" value="Genomic_DNA"/>
</dbReference>
<gene>
    <name evidence="2" type="ORF">WAZ07_02090</name>
</gene>
<name>A0ABU8FBR5_9BACI</name>
<dbReference type="Gene3D" id="3.60.15.10">
    <property type="entry name" value="Ribonuclease Z/Hydroxyacylglutathione hydrolase-like"/>
    <property type="match status" value="1"/>
</dbReference>
<reference evidence="2 3" key="1">
    <citation type="submission" date="2024-01" db="EMBL/GenBank/DDBJ databases">
        <title>Seven novel Bacillus-like species.</title>
        <authorList>
            <person name="Liu G."/>
        </authorList>
    </citation>
    <scope>NUCLEOTIDE SEQUENCE [LARGE SCALE GENOMIC DNA]</scope>
    <source>
        <strain evidence="2 3">FJAT-51639</strain>
    </source>
</reference>
<feature type="domain" description="Metallo-beta-lactamase" evidence="1">
    <location>
        <begin position="2"/>
        <end position="176"/>
    </location>
</feature>
<proteinExistence type="predicted"/>
<dbReference type="InterPro" id="IPR050855">
    <property type="entry name" value="NDM-1-like"/>
</dbReference>
<evidence type="ECO:0000313" key="2">
    <source>
        <dbReference type="EMBL" id="MEI4800127.1"/>
    </source>
</evidence>
<dbReference type="InterPro" id="IPR036866">
    <property type="entry name" value="RibonucZ/Hydroxyglut_hydro"/>
</dbReference>
<keyword evidence="3" id="KW-1185">Reference proteome</keyword>
<evidence type="ECO:0000313" key="3">
    <source>
        <dbReference type="Proteomes" id="UP001372526"/>
    </source>
</evidence>
<comment type="caution">
    <text evidence="2">The sequence shown here is derived from an EMBL/GenBank/DDBJ whole genome shotgun (WGS) entry which is preliminary data.</text>
</comment>
<sequence length="244" mass="27923">MKYVFNSHYHGDHTFGNQIFEDVTIISTSLTRDLHAEQNVIIDLNKEQVEMQLYLNQLEQRIMTESDPVLLESLDSQFKEMSKVHASLPELRIVLPSLTFNDKLVIHGTCRTIELYCYGGGHTPSDAFLYLPEEKIVFMGDLVLENLHPPIFNSQQFIDNLSKVDAMDIQTIIPGHGNIVTKDQIGVISQYLQHLNMRVASSLEKGESLEQILSTNIPKEYANWTGVDGYKRNLTIVYNEHKEK</sequence>
<protein>
    <submittedName>
        <fullName evidence="2">MBL fold metallo-hydrolase</fullName>
    </submittedName>
</protein>
<dbReference type="Proteomes" id="UP001372526">
    <property type="component" value="Unassembled WGS sequence"/>
</dbReference>
<dbReference type="PANTHER" id="PTHR42951">
    <property type="entry name" value="METALLO-BETA-LACTAMASE DOMAIN-CONTAINING"/>
    <property type="match status" value="1"/>
</dbReference>